<reference evidence="2 3" key="1">
    <citation type="submission" date="2017-11" db="EMBL/GenBank/DDBJ databases">
        <title>De-novo sequencing of pomegranate (Punica granatum L.) genome.</title>
        <authorList>
            <person name="Akparov Z."/>
            <person name="Amiraslanov A."/>
            <person name="Hajiyeva S."/>
            <person name="Abbasov M."/>
            <person name="Kaur K."/>
            <person name="Hamwieh A."/>
            <person name="Solovyev V."/>
            <person name="Salamov A."/>
            <person name="Braich B."/>
            <person name="Kosarev P."/>
            <person name="Mahmoud A."/>
            <person name="Hajiyev E."/>
            <person name="Babayeva S."/>
            <person name="Izzatullayeva V."/>
            <person name="Mammadov A."/>
            <person name="Mammadov A."/>
            <person name="Sharifova S."/>
            <person name="Ojaghi J."/>
            <person name="Eynullazada K."/>
            <person name="Bayramov B."/>
            <person name="Abdulazimova A."/>
            <person name="Shahmuradov I."/>
        </authorList>
    </citation>
    <scope>NUCLEOTIDE SEQUENCE [LARGE SCALE GENOMIC DNA]</scope>
    <source>
        <strain evidence="3">cv. AG2017</strain>
        <tissue evidence="2">Leaf</tissue>
    </source>
</reference>
<feature type="compositionally biased region" description="Polar residues" evidence="1">
    <location>
        <begin position="164"/>
        <end position="177"/>
    </location>
</feature>
<protein>
    <submittedName>
        <fullName evidence="2">Uncharacterized protein</fullName>
    </submittedName>
</protein>
<dbReference type="Proteomes" id="UP000233551">
    <property type="component" value="Unassembled WGS sequence"/>
</dbReference>
<proteinExistence type="predicted"/>
<organism evidence="2 3">
    <name type="scientific">Punica granatum</name>
    <name type="common">Pomegranate</name>
    <dbReference type="NCBI Taxonomy" id="22663"/>
    <lineage>
        <taxon>Eukaryota</taxon>
        <taxon>Viridiplantae</taxon>
        <taxon>Streptophyta</taxon>
        <taxon>Embryophyta</taxon>
        <taxon>Tracheophyta</taxon>
        <taxon>Spermatophyta</taxon>
        <taxon>Magnoliopsida</taxon>
        <taxon>eudicotyledons</taxon>
        <taxon>Gunneridae</taxon>
        <taxon>Pentapetalae</taxon>
        <taxon>rosids</taxon>
        <taxon>malvids</taxon>
        <taxon>Myrtales</taxon>
        <taxon>Lythraceae</taxon>
        <taxon>Punica</taxon>
    </lineage>
</organism>
<accession>A0A2I0IXS5</accession>
<keyword evidence="3" id="KW-1185">Reference proteome</keyword>
<feature type="region of interest" description="Disordered" evidence="1">
    <location>
        <begin position="164"/>
        <end position="183"/>
    </location>
</feature>
<sequence length="183" mass="20228">MKALLLQHSLERSLDGKDKLPKTLSLDEKSAIQLSLSNKVMREICDKGSAPNNCNKECHLKRDCPKRRGKQVELLGNEGVTESYGEGDTLIAVGDGNAGAKILTTFGISGRLRAQGWAEKPRKKVELGSKAPVTQPGIEIIQDRSKWKLKSPWWNSSRVRIEQNNPGFLDSKASTPDTIKGYE</sequence>
<gene>
    <name evidence="2" type="ORF">CRG98_030826</name>
</gene>
<dbReference type="AlphaFoldDB" id="A0A2I0IXS5"/>
<name>A0A2I0IXS5_PUNGR</name>
<comment type="caution">
    <text evidence="2">The sequence shown here is derived from an EMBL/GenBank/DDBJ whole genome shotgun (WGS) entry which is preliminary data.</text>
</comment>
<dbReference type="EMBL" id="PGOL01002333">
    <property type="protein sequence ID" value="PKI48784.1"/>
    <property type="molecule type" value="Genomic_DNA"/>
</dbReference>
<evidence type="ECO:0000313" key="2">
    <source>
        <dbReference type="EMBL" id="PKI48784.1"/>
    </source>
</evidence>
<evidence type="ECO:0000313" key="3">
    <source>
        <dbReference type="Proteomes" id="UP000233551"/>
    </source>
</evidence>
<evidence type="ECO:0000256" key="1">
    <source>
        <dbReference type="SAM" id="MobiDB-lite"/>
    </source>
</evidence>